<dbReference type="InterPro" id="IPR013766">
    <property type="entry name" value="Thioredoxin_domain"/>
</dbReference>
<evidence type="ECO:0000256" key="2">
    <source>
        <dbReference type="ARBA" id="ARBA00007241"/>
    </source>
</evidence>
<evidence type="ECO:0000256" key="13">
    <source>
        <dbReference type="ARBA" id="ARBA00023136"/>
    </source>
</evidence>
<feature type="disulfide bond" description="Redox-active" evidence="18">
    <location>
        <begin position="529"/>
        <end position="532"/>
    </location>
</feature>
<evidence type="ECO:0000256" key="3">
    <source>
        <dbReference type="ARBA" id="ARBA00022448"/>
    </source>
</evidence>
<protein>
    <recommendedName>
        <fullName evidence="18">Thiol:disulfide interchange protein DsbD</fullName>
        <ecNumber evidence="18">1.8.1.8</ecNumber>
    </recommendedName>
    <alternativeName>
        <fullName evidence="18">Protein-disulfide reductase</fullName>
        <shortName evidence="18">Disulfide reductase</shortName>
    </alternativeName>
</protein>
<keyword evidence="10 18" id="KW-1133">Transmembrane helix</keyword>
<feature type="transmembrane region" description="Helical" evidence="18">
    <location>
        <begin position="416"/>
        <end position="437"/>
    </location>
</feature>
<keyword evidence="13 18" id="KW-0472">Membrane</keyword>
<dbReference type="InterPro" id="IPR028250">
    <property type="entry name" value="DsbDN"/>
</dbReference>
<keyword evidence="9 18" id="KW-0249">Electron transport</keyword>
<evidence type="ECO:0000256" key="16">
    <source>
        <dbReference type="ARBA" id="ARBA00047388"/>
    </source>
</evidence>
<evidence type="ECO:0000256" key="9">
    <source>
        <dbReference type="ARBA" id="ARBA00022982"/>
    </source>
</evidence>
<feature type="transmembrane region" description="Helical" evidence="18">
    <location>
        <begin position="196"/>
        <end position="229"/>
    </location>
</feature>
<sequence>MPSCPTPAKALVALTVLLLLTFDLANAEPRRFFGSASGEAYLPVEQAFPFSESLDENGLVLTWGVAPGYYLYQDRIEVTAPGADVEIGALEFARKGELKEDPYFGATPVFYDAIEVRVPVTLTGPSTEAQLFVTFQGCAEAGLCYPPETRELLYVSGTGEGGEPAGGNEAAGATASWRSLDSAADLATFLTAANPVWVALAFFVLGLGLTFTPCVLPMIPIVSAIVAGARQISTLQAFGLSLAYVLGMAITYAAAGVITGLLGASFNVQMYLQSPWALGTVAFLFIVFALAMFGLYDLQLPAAIRDRLSQKSARLSGGRLASVFGIGAFSALIVSPCVSAPLAGALVYIGTTQDALLGGLALLMLGLGMGVPLLIVGTGGRRFIPRTGPWLATVKGGFGILMLAIALWLLERLIPPAVTVGLWGALAIFTGTQLGAFEAAPGGLERTRRALGLILFATGLLMLIGALAGARDPLQPLSPFQTSSARAGSAIDAVTHAGFDRFADPAELETRLAAADGQPVMFDFYADWCISCKIMERNVFSDPDIAEQLSDFALLQIDLTENSADQRALLDRFGLFGPPAILFFDAKGQEIKSLRVLGEMDREAFSAHLKKVGQTPGFENIGR</sequence>
<keyword evidence="8 18" id="KW-0201">Cytochrome c-type biogenesis</keyword>
<dbReference type="GO" id="GO:0017004">
    <property type="term" value="P:cytochrome complex assembly"/>
    <property type="evidence" value="ECO:0007669"/>
    <property type="project" value="UniProtKB-UniRule"/>
</dbReference>
<evidence type="ECO:0000256" key="8">
    <source>
        <dbReference type="ARBA" id="ARBA00022748"/>
    </source>
</evidence>
<accession>A0A4P7XHD8</accession>
<dbReference type="AlphaFoldDB" id="A0A4P7XHD8"/>
<evidence type="ECO:0000259" key="19">
    <source>
        <dbReference type="PROSITE" id="PS51352"/>
    </source>
</evidence>
<evidence type="ECO:0000256" key="18">
    <source>
        <dbReference type="HAMAP-Rule" id="MF_00399"/>
    </source>
</evidence>
<keyword evidence="15 18" id="KW-0676">Redox-active center</keyword>
<dbReference type="InterPro" id="IPR036929">
    <property type="entry name" value="DsbDN_sf"/>
</dbReference>
<reference evidence="20 21" key="1">
    <citation type="submission" date="2018-07" db="EMBL/GenBank/DDBJ databases">
        <title>Marsedoiliclastica nanhaica gen. nov. sp. nov., a novel marine hydrocarbonoclastic bacterium isolated from an in-situ enriched hydrocarbon-degrading consortium in deep-sea sediment.</title>
        <authorList>
            <person name="Dong C."/>
            <person name="Ma T."/>
            <person name="Liu R."/>
            <person name="Shao Z."/>
        </authorList>
    </citation>
    <scope>NUCLEOTIDE SEQUENCE [LARGE SCALE GENOMIC DNA]</scope>
    <source>
        <strain evidence="21">soil36-7</strain>
    </source>
</reference>
<evidence type="ECO:0000256" key="4">
    <source>
        <dbReference type="ARBA" id="ARBA00022475"/>
    </source>
</evidence>
<dbReference type="KEGG" id="hmi:soil367_06780"/>
<comment type="subcellular location">
    <subcellularLocation>
        <location evidence="1 18">Cell inner membrane</location>
        <topology evidence="1 18">Multi-pass membrane protein</topology>
    </subcellularLocation>
</comment>
<keyword evidence="12 18" id="KW-0520">NAD</keyword>
<name>A0A4P7XHD8_9ALTE</name>
<evidence type="ECO:0000256" key="1">
    <source>
        <dbReference type="ARBA" id="ARBA00004429"/>
    </source>
</evidence>
<keyword evidence="11 18" id="KW-0560">Oxidoreductase</keyword>
<dbReference type="GO" id="GO:0005886">
    <property type="term" value="C:plasma membrane"/>
    <property type="evidence" value="ECO:0007669"/>
    <property type="project" value="UniProtKB-SubCell"/>
</dbReference>
<evidence type="ECO:0000256" key="12">
    <source>
        <dbReference type="ARBA" id="ARBA00023027"/>
    </source>
</evidence>
<dbReference type="GO" id="GO:0045454">
    <property type="term" value="P:cell redox homeostasis"/>
    <property type="evidence" value="ECO:0007669"/>
    <property type="project" value="TreeGrafter"/>
</dbReference>
<evidence type="ECO:0000313" key="20">
    <source>
        <dbReference type="EMBL" id="QCF25642.1"/>
    </source>
</evidence>
<feature type="domain" description="Thioredoxin" evidence="19">
    <location>
        <begin position="471"/>
        <end position="614"/>
    </location>
</feature>
<evidence type="ECO:0000256" key="11">
    <source>
        <dbReference type="ARBA" id="ARBA00023002"/>
    </source>
</evidence>
<dbReference type="Pfam" id="PF11412">
    <property type="entry name" value="DsbD_N"/>
    <property type="match status" value="1"/>
</dbReference>
<dbReference type="OrthoDB" id="9811036at2"/>
<dbReference type="NCBIfam" id="NF001419">
    <property type="entry name" value="PRK00293.1"/>
    <property type="match status" value="1"/>
</dbReference>
<evidence type="ECO:0000256" key="17">
    <source>
        <dbReference type="ARBA" id="ARBA00047804"/>
    </source>
</evidence>
<dbReference type="InterPro" id="IPR022910">
    <property type="entry name" value="Thiol_diS_interchange_DbsD"/>
</dbReference>
<evidence type="ECO:0000256" key="14">
    <source>
        <dbReference type="ARBA" id="ARBA00023157"/>
    </source>
</evidence>
<dbReference type="SUPFAM" id="SSF74863">
    <property type="entry name" value="Thiol:disulfide interchange protein DsbD, N-terminal domain (DsbD-alpha)"/>
    <property type="match status" value="1"/>
</dbReference>
<dbReference type="Gene3D" id="3.40.30.10">
    <property type="entry name" value="Glutaredoxin"/>
    <property type="match status" value="1"/>
</dbReference>
<feature type="transmembrane region" description="Helical" evidence="18">
    <location>
        <begin position="449"/>
        <end position="470"/>
    </location>
</feature>
<evidence type="ECO:0000256" key="7">
    <source>
        <dbReference type="ARBA" id="ARBA00022729"/>
    </source>
</evidence>
<keyword evidence="6 18" id="KW-0812">Transmembrane</keyword>
<dbReference type="InterPro" id="IPR035671">
    <property type="entry name" value="DsbD_gamma"/>
</dbReference>
<gene>
    <name evidence="18" type="primary">dsbD</name>
    <name evidence="20" type="ORF">soil367_06780</name>
</gene>
<dbReference type="GO" id="GO:0009055">
    <property type="term" value="F:electron transfer activity"/>
    <property type="evidence" value="ECO:0007669"/>
    <property type="project" value="UniProtKB-UniRule"/>
</dbReference>
<dbReference type="Gene3D" id="2.60.40.1250">
    <property type="entry name" value="Thiol:disulfide interchange protein DsbD, N-terminal domain"/>
    <property type="match status" value="1"/>
</dbReference>
<dbReference type="CDD" id="cd02953">
    <property type="entry name" value="DsbDgamma"/>
    <property type="match status" value="1"/>
</dbReference>
<evidence type="ECO:0000256" key="6">
    <source>
        <dbReference type="ARBA" id="ARBA00022692"/>
    </source>
</evidence>
<proteinExistence type="inferred from homology"/>
<comment type="function">
    <text evidence="18">Required to facilitate the formation of correct disulfide bonds in some periplasmic proteins and for the assembly of the periplasmic c-type cytochromes. Acts by transferring electrons from cytoplasmic thioredoxin to the periplasm. This transfer involves a cascade of disulfide bond formation and reduction steps.</text>
</comment>
<keyword evidence="21" id="KW-1185">Reference proteome</keyword>
<keyword evidence="7" id="KW-0732">Signal</keyword>
<dbReference type="PANTHER" id="PTHR32234">
    <property type="entry name" value="THIOL:DISULFIDE INTERCHANGE PROTEIN DSBD"/>
    <property type="match status" value="1"/>
</dbReference>
<comment type="similarity">
    <text evidence="2 18">Belongs to the thioredoxin family. DsbD subfamily.</text>
</comment>
<dbReference type="SUPFAM" id="SSF52833">
    <property type="entry name" value="Thioredoxin-like"/>
    <property type="match status" value="1"/>
</dbReference>
<dbReference type="Pfam" id="PF02683">
    <property type="entry name" value="DsbD_TM"/>
    <property type="match status" value="1"/>
</dbReference>
<comment type="catalytic activity">
    <reaction evidence="16 18">
        <text>[protein]-dithiol + NAD(+) = [protein]-disulfide + NADH + H(+)</text>
        <dbReference type="Rhea" id="RHEA:18749"/>
        <dbReference type="Rhea" id="RHEA-COMP:10593"/>
        <dbReference type="Rhea" id="RHEA-COMP:10594"/>
        <dbReference type="ChEBI" id="CHEBI:15378"/>
        <dbReference type="ChEBI" id="CHEBI:29950"/>
        <dbReference type="ChEBI" id="CHEBI:50058"/>
        <dbReference type="ChEBI" id="CHEBI:57540"/>
        <dbReference type="ChEBI" id="CHEBI:57945"/>
        <dbReference type="EC" id="1.8.1.8"/>
    </reaction>
</comment>
<dbReference type="PROSITE" id="PS51352">
    <property type="entry name" value="THIOREDOXIN_2"/>
    <property type="match status" value="1"/>
</dbReference>
<dbReference type="GO" id="GO:0047134">
    <property type="term" value="F:protein-disulfide reductase [NAD(P)H] activity"/>
    <property type="evidence" value="ECO:0007669"/>
    <property type="project" value="UniProtKB-UniRule"/>
</dbReference>
<comment type="caution">
    <text evidence="18">Lacks conserved residue(s) required for the propagation of feature annotation.</text>
</comment>
<feature type="disulfide bond" description="Redox-active" evidence="18">
    <location>
        <begin position="138"/>
        <end position="144"/>
    </location>
</feature>
<feature type="transmembrane region" description="Helical" evidence="18">
    <location>
        <begin position="319"/>
        <end position="349"/>
    </location>
</feature>
<feature type="transmembrane region" description="Helical" evidence="18">
    <location>
        <begin position="241"/>
        <end position="264"/>
    </location>
</feature>
<keyword evidence="5 18" id="KW-0997">Cell inner membrane</keyword>
<dbReference type="InterPro" id="IPR036249">
    <property type="entry name" value="Thioredoxin-like_sf"/>
</dbReference>
<dbReference type="EC" id="1.8.1.8" evidence="18"/>
<feature type="transmembrane region" description="Helical" evidence="18">
    <location>
        <begin position="388"/>
        <end position="410"/>
    </location>
</feature>
<feature type="transmembrane region" description="Helical" evidence="18">
    <location>
        <begin position="355"/>
        <end position="376"/>
    </location>
</feature>
<keyword evidence="14 18" id="KW-1015">Disulfide bond</keyword>
<evidence type="ECO:0000256" key="15">
    <source>
        <dbReference type="ARBA" id="ARBA00023284"/>
    </source>
</evidence>
<evidence type="ECO:0000256" key="5">
    <source>
        <dbReference type="ARBA" id="ARBA00022519"/>
    </source>
</evidence>
<feature type="transmembrane region" description="Helical" evidence="18">
    <location>
        <begin position="276"/>
        <end position="298"/>
    </location>
</feature>
<dbReference type="Proteomes" id="UP000298049">
    <property type="component" value="Chromosome"/>
</dbReference>
<evidence type="ECO:0000313" key="21">
    <source>
        <dbReference type="Proteomes" id="UP000298049"/>
    </source>
</evidence>
<evidence type="ECO:0000256" key="10">
    <source>
        <dbReference type="ARBA" id="ARBA00022989"/>
    </source>
</evidence>
<organism evidence="20 21">
    <name type="scientific">Hydrocarboniclastica marina</name>
    <dbReference type="NCBI Taxonomy" id="2259620"/>
    <lineage>
        <taxon>Bacteria</taxon>
        <taxon>Pseudomonadati</taxon>
        <taxon>Pseudomonadota</taxon>
        <taxon>Gammaproteobacteria</taxon>
        <taxon>Alteromonadales</taxon>
        <taxon>Alteromonadaceae</taxon>
        <taxon>Hydrocarboniclastica</taxon>
    </lineage>
</organism>
<dbReference type="EMBL" id="CP031093">
    <property type="protein sequence ID" value="QCF25642.1"/>
    <property type="molecule type" value="Genomic_DNA"/>
</dbReference>
<dbReference type="InterPro" id="IPR003834">
    <property type="entry name" value="Cyt_c_assmbl_TM_dom"/>
</dbReference>
<keyword evidence="4 18" id="KW-1003">Cell membrane</keyword>
<dbReference type="PANTHER" id="PTHR32234:SF0">
    <property type="entry name" value="THIOL:DISULFIDE INTERCHANGE PROTEIN DSBD"/>
    <property type="match status" value="1"/>
</dbReference>
<comment type="catalytic activity">
    <reaction evidence="17 18">
        <text>[protein]-dithiol + NADP(+) = [protein]-disulfide + NADPH + H(+)</text>
        <dbReference type="Rhea" id="RHEA:18753"/>
        <dbReference type="Rhea" id="RHEA-COMP:10593"/>
        <dbReference type="Rhea" id="RHEA-COMP:10594"/>
        <dbReference type="ChEBI" id="CHEBI:15378"/>
        <dbReference type="ChEBI" id="CHEBI:29950"/>
        <dbReference type="ChEBI" id="CHEBI:50058"/>
        <dbReference type="ChEBI" id="CHEBI:57783"/>
        <dbReference type="ChEBI" id="CHEBI:58349"/>
        <dbReference type="EC" id="1.8.1.8"/>
    </reaction>
</comment>
<dbReference type="Pfam" id="PF13899">
    <property type="entry name" value="Thioredoxin_7"/>
    <property type="match status" value="1"/>
</dbReference>
<dbReference type="HAMAP" id="MF_00399">
    <property type="entry name" value="DbsD"/>
    <property type="match status" value="1"/>
</dbReference>
<keyword evidence="3 18" id="KW-0813">Transport</keyword>